<protein>
    <submittedName>
        <fullName evidence="1">Uncharacterized protein</fullName>
    </submittedName>
</protein>
<accession>A0AAW6TBG3</accession>
<gene>
    <name evidence="1" type="ORF">QF206_05565</name>
</gene>
<dbReference type="EMBL" id="JASATX010000002">
    <property type="protein sequence ID" value="MDI2098432.1"/>
    <property type="molecule type" value="Genomic_DNA"/>
</dbReference>
<organism evidence="1 2">
    <name type="scientific">Ruicaihuangia caeni</name>
    <dbReference type="NCBI Taxonomy" id="3042517"/>
    <lineage>
        <taxon>Bacteria</taxon>
        <taxon>Bacillati</taxon>
        <taxon>Actinomycetota</taxon>
        <taxon>Actinomycetes</taxon>
        <taxon>Micrococcales</taxon>
        <taxon>Microbacteriaceae</taxon>
        <taxon>Ruicaihuangia</taxon>
    </lineage>
</organism>
<evidence type="ECO:0000313" key="1">
    <source>
        <dbReference type="EMBL" id="MDI2098432.1"/>
    </source>
</evidence>
<evidence type="ECO:0000313" key="2">
    <source>
        <dbReference type="Proteomes" id="UP001321506"/>
    </source>
</evidence>
<name>A0AAW6TBG3_9MICO</name>
<dbReference type="RefSeq" id="WP_281488226.1">
    <property type="nucleotide sequence ID" value="NZ_JASATX010000002.1"/>
</dbReference>
<dbReference type="Proteomes" id="UP001321506">
    <property type="component" value="Unassembled WGS sequence"/>
</dbReference>
<proteinExistence type="predicted"/>
<keyword evidence="2" id="KW-1185">Reference proteome</keyword>
<reference evidence="1 2" key="1">
    <citation type="submission" date="2023-04" db="EMBL/GenBank/DDBJ databases">
        <title>Klugiella caeni sp. nov. isolated from the sludge of biochemical tank.</title>
        <authorList>
            <person name="Geng K."/>
        </authorList>
    </citation>
    <scope>NUCLEOTIDE SEQUENCE [LARGE SCALE GENOMIC DNA]</scope>
    <source>
        <strain evidence="1 2">YN-L-19</strain>
    </source>
</reference>
<sequence>MAMSHRVQDGIDAAARARDGYSPNWHPILAAREQQPGEWWMIDSLGTRYAIVRMLQLGDEVGYRAVTGEPEGRRLIGYYRTLRAACEAAHRAFVRSHRPGLHDPSLLHQ</sequence>
<dbReference type="AlphaFoldDB" id="A0AAW6TBG3"/>
<comment type="caution">
    <text evidence="1">The sequence shown here is derived from an EMBL/GenBank/DDBJ whole genome shotgun (WGS) entry which is preliminary data.</text>
</comment>